<keyword evidence="2" id="KW-0675">Receptor</keyword>
<organism evidence="2 3">
    <name type="scientific">Heracleum sosnowskyi</name>
    <dbReference type="NCBI Taxonomy" id="360622"/>
    <lineage>
        <taxon>Eukaryota</taxon>
        <taxon>Viridiplantae</taxon>
        <taxon>Streptophyta</taxon>
        <taxon>Embryophyta</taxon>
        <taxon>Tracheophyta</taxon>
        <taxon>Spermatophyta</taxon>
        <taxon>Magnoliopsida</taxon>
        <taxon>eudicotyledons</taxon>
        <taxon>Gunneridae</taxon>
        <taxon>Pentapetalae</taxon>
        <taxon>asterids</taxon>
        <taxon>campanulids</taxon>
        <taxon>Apiales</taxon>
        <taxon>Apiaceae</taxon>
        <taxon>Apioideae</taxon>
        <taxon>apioid superclade</taxon>
        <taxon>Tordylieae</taxon>
        <taxon>Tordyliinae</taxon>
        <taxon>Heracleum</taxon>
    </lineage>
</organism>
<proteinExistence type="predicted"/>
<feature type="region of interest" description="Disordered" evidence="1">
    <location>
        <begin position="106"/>
        <end position="131"/>
    </location>
</feature>
<feature type="compositionally biased region" description="Polar residues" evidence="1">
    <location>
        <begin position="1"/>
        <end position="11"/>
    </location>
</feature>
<evidence type="ECO:0000256" key="1">
    <source>
        <dbReference type="SAM" id="MobiDB-lite"/>
    </source>
</evidence>
<dbReference type="PANTHER" id="PTHR33384">
    <property type="entry name" value="EXPRESSED PROTEIN"/>
    <property type="match status" value="1"/>
</dbReference>
<protein>
    <submittedName>
        <fullName evidence="2">Nuclear receptor subfamily 4 group A member 3-like</fullName>
    </submittedName>
</protein>
<dbReference type="PANTHER" id="PTHR33384:SF17">
    <property type="entry name" value="VQ DOMAIN-CONTAINING PROTEIN"/>
    <property type="match status" value="1"/>
</dbReference>
<dbReference type="AlphaFoldDB" id="A0AAD8MWQ5"/>
<comment type="caution">
    <text evidence="2">The sequence shown here is derived from an EMBL/GenBank/DDBJ whole genome shotgun (WGS) entry which is preliminary data.</text>
</comment>
<dbReference type="EMBL" id="JAUIZM010000004">
    <property type="protein sequence ID" value="KAK1388066.1"/>
    <property type="molecule type" value="Genomic_DNA"/>
</dbReference>
<reference evidence="2" key="1">
    <citation type="submission" date="2023-02" db="EMBL/GenBank/DDBJ databases">
        <title>Genome of toxic invasive species Heracleum sosnowskyi carries increased number of genes despite the absence of recent whole-genome duplications.</title>
        <authorList>
            <person name="Schelkunov M."/>
            <person name="Shtratnikova V."/>
            <person name="Makarenko M."/>
            <person name="Klepikova A."/>
            <person name="Omelchenko D."/>
            <person name="Novikova G."/>
            <person name="Obukhova E."/>
            <person name="Bogdanov V."/>
            <person name="Penin A."/>
            <person name="Logacheva M."/>
        </authorList>
    </citation>
    <scope>NUCLEOTIDE SEQUENCE</scope>
    <source>
        <strain evidence="2">Hsosn_3</strain>
        <tissue evidence="2">Leaf</tissue>
    </source>
</reference>
<accession>A0AAD8MWQ5</accession>
<sequence length="131" mass="14128">MQNLANTSSETSKLRFGGHNHPVCPKPRRLGPAVPELLKPLRCSKHSQLNPDDRSGILGVIAEKTTEGREIICSGCSPTCYTGSPPSRTDNPLVHDVQFIHQMEPPFSPLSTPRRNLSDKFGVASASASPA</sequence>
<keyword evidence="3" id="KW-1185">Reference proteome</keyword>
<feature type="region of interest" description="Disordered" evidence="1">
    <location>
        <begin position="1"/>
        <end position="31"/>
    </location>
</feature>
<gene>
    <name evidence="2" type="ORF">POM88_016244</name>
</gene>
<name>A0AAD8MWQ5_9APIA</name>
<dbReference type="Proteomes" id="UP001237642">
    <property type="component" value="Unassembled WGS sequence"/>
</dbReference>
<evidence type="ECO:0000313" key="2">
    <source>
        <dbReference type="EMBL" id="KAK1388066.1"/>
    </source>
</evidence>
<reference evidence="2" key="2">
    <citation type="submission" date="2023-05" db="EMBL/GenBank/DDBJ databases">
        <authorList>
            <person name="Schelkunov M.I."/>
        </authorList>
    </citation>
    <scope>NUCLEOTIDE SEQUENCE</scope>
    <source>
        <strain evidence="2">Hsosn_3</strain>
        <tissue evidence="2">Leaf</tissue>
    </source>
</reference>
<evidence type="ECO:0000313" key="3">
    <source>
        <dbReference type="Proteomes" id="UP001237642"/>
    </source>
</evidence>